<gene>
    <name evidence="1" type="ORF">GUJ93_ZPchr0013g36513</name>
</gene>
<protein>
    <submittedName>
        <fullName evidence="1">Uncharacterized protein</fullName>
    </submittedName>
</protein>
<dbReference type="Proteomes" id="UP000729402">
    <property type="component" value="Unassembled WGS sequence"/>
</dbReference>
<organism evidence="1 2">
    <name type="scientific">Zizania palustris</name>
    <name type="common">Northern wild rice</name>
    <dbReference type="NCBI Taxonomy" id="103762"/>
    <lineage>
        <taxon>Eukaryota</taxon>
        <taxon>Viridiplantae</taxon>
        <taxon>Streptophyta</taxon>
        <taxon>Embryophyta</taxon>
        <taxon>Tracheophyta</taxon>
        <taxon>Spermatophyta</taxon>
        <taxon>Magnoliopsida</taxon>
        <taxon>Liliopsida</taxon>
        <taxon>Poales</taxon>
        <taxon>Poaceae</taxon>
        <taxon>BOP clade</taxon>
        <taxon>Oryzoideae</taxon>
        <taxon>Oryzeae</taxon>
        <taxon>Zizaniinae</taxon>
        <taxon>Zizania</taxon>
    </lineage>
</organism>
<dbReference type="EMBL" id="JAAALK010000079">
    <property type="protein sequence ID" value="KAG8100685.1"/>
    <property type="molecule type" value="Genomic_DNA"/>
</dbReference>
<reference evidence="1" key="1">
    <citation type="journal article" date="2021" name="bioRxiv">
        <title>Whole Genome Assembly and Annotation of Northern Wild Rice, Zizania palustris L., Supports a Whole Genome Duplication in the Zizania Genus.</title>
        <authorList>
            <person name="Haas M."/>
            <person name="Kono T."/>
            <person name="Macchietto M."/>
            <person name="Millas R."/>
            <person name="McGilp L."/>
            <person name="Shao M."/>
            <person name="Duquette J."/>
            <person name="Hirsch C.N."/>
            <person name="Kimball J."/>
        </authorList>
    </citation>
    <scope>NUCLEOTIDE SEQUENCE</scope>
    <source>
        <tissue evidence="1">Fresh leaf tissue</tissue>
    </source>
</reference>
<dbReference type="AlphaFoldDB" id="A0A8J5X5J7"/>
<reference evidence="1" key="2">
    <citation type="submission" date="2021-02" db="EMBL/GenBank/DDBJ databases">
        <authorList>
            <person name="Kimball J.A."/>
            <person name="Haas M.W."/>
            <person name="Macchietto M."/>
            <person name="Kono T."/>
            <person name="Duquette J."/>
            <person name="Shao M."/>
        </authorList>
    </citation>
    <scope>NUCLEOTIDE SEQUENCE</scope>
    <source>
        <tissue evidence="1">Fresh leaf tissue</tissue>
    </source>
</reference>
<evidence type="ECO:0000313" key="1">
    <source>
        <dbReference type="EMBL" id="KAG8100685.1"/>
    </source>
</evidence>
<accession>A0A8J5X5J7</accession>
<proteinExistence type="predicted"/>
<name>A0A8J5X5J7_ZIZPA</name>
<evidence type="ECO:0000313" key="2">
    <source>
        <dbReference type="Proteomes" id="UP000729402"/>
    </source>
</evidence>
<keyword evidence="2" id="KW-1185">Reference proteome</keyword>
<sequence length="69" mass="7244">MDGNEEETVVPGRGAMTRRADLLDAAAARGRSAVEPTSPTRIAQLLLPRANPAAPITLPRRLVANGCPI</sequence>
<comment type="caution">
    <text evidence="1">The sequence shown here is derived from an EMBL/GenBank/DDBJ whole genome shotgun (WGS) entry which is preliminary data.</text>
</comment>